<keyword evidence="6" id="KW-1185">Reference proteome</keyword>
<comment type="caution">
    <text evidence="5">The sequence shown here is derived from an EMBL/GenBank/DDBJ whole genome shotgun (WGS) entry which is preliminary data.</text>
</comment>
<feature type="domain" description="HTH marR-type" evidence="4">
    <location>
        <begin position="1"/>
        <end position="139"/>
    </location>
</feature>
<dbReference type="SMART" id="SM00347">
    <property type="entry name" value="HTH_MARR"/>
    <property type="match status" value="1"/>
</dbReference>
<evidence type="ECO:0000313" key="6">
    <source>
        <dbReference type="Proteomes" id="UP001595904"/>
    </source>
</evidence>
<evidence type="ECO:0000313" key="5">
    <source>
        <dbReference type="EMBL" id="MFC4311749.1"/>
    </source>
</evidence>
<keyword evidence="2" id="KW-0238">DNA-binding</keyword>
<dbReference type="InterPro" id="IPR052067">
    <property type="entry name" value="Metal_resp_HTH_trans_reg"/>
</dbReference>
<dbReference type="InterPro" id="IPR036390">
    <property type="entry name" value="WH_DNA-bd_sf"/>
</dbReference>
<evidence type="ECO:0000256" key="2">
    <source>
        <dbReference type="ARBA" id="ARBA00023125"/>
    </source>
</evidence>
<dbReference type="RefSeq" id="WP_380600564.1">
    <property type="nucleotide sequence ID" value="NZ_JBHSDU010000010.1"/>
</dbReference>
<accession>A0ABV8SVV2</accession>
<dbReference type="InterPro" id="IPR000835">
    <property type="entry name" value="HTH_MarR-typ"/>
</dbReference>
<dbReference type="Gene3D" id="1.10.10.10">
    <property type="entry name" value="Winged helix-like DNA-binding domain superfamily/Winged helix DNA-binding domain"/>
    <property type="match status" value="1"/>
</dbReference>
<keyword evidence="1" id="KW-0805">Transcription regulation</keyword>
<dbReference type="PANTHER" id="PTHR35790:SF4">
    <property type="entry name" value="HTH-TYPE TRANSCRIPTIONAL REGULATOR PCHR"/>
    <property type="match status" value="1"/>
</dbReference>
<reference evidence="6" key="1">
    <citation type="journal article" date="2019" name="Int. J. Syst. Evol. Microbiol.">
        <title>The Global Catalogue of Microorganisms (GCM) 10K type strain sequencing project: providing services to taxonomists for standard genome sequencing and annotation.</title>
        <authorList>
            <consortium name="The Broad Institute Genomics Platform"/>
            <consortium name="The Broad Institute Genome Sequencing Center for Infectious Disease"/>
            <person name="Wu L."/>
            <person name="Ma J."/>
        </authorList>
    </citation>
    <scope>NUCLEOTIDE SEQUENCE [LARGE SCALE GENOMIC DNA]</scope>
    <source>
        <strain evidence="6">CGMCC 1.10759</strain>
    </source>
</reference>
<sequence>MDDKLDTHALAMVSFIYNRVVAGAAGALRKRLKLSVTEARIALHVGASDSVTAAELVRIMGLDKAAISRGTARLIELGLIKSEPDPQHAARNILSVTKSGRICYEAIANFTFAREEYLLSVLSAGEQKQFLESLRKVLKNVEPTNERARAGDFWD</sequence>
<gene>
    <name evidence="5" type="ORF">ACFPN2_21880</name>
</gene>
<dbReference type="InterPro" id="IPR036388">
    <property type="entry name" value="WH-like_DNA-bd_sf"/>
</dbReference>
<proteinExistence type="predicted"/>
<organism evidence="5 6">
    <name type="scientific">Steroidobacter flavus</name>
    <dbReference type="NCBI Taxonomy" id="1842136"/>
    <lineage>
        <taxon>Bacteria</taxon>
        <taxon>Pseudomonadati</taxon>
        <taxon>Pseudomonadota</taxon>
        <taxon>Gammaproteobacteria</taxon>
        <taxon>Steroidobacterales</taxon>
        <taxon>Steroidobacteraceae</taxon>
        <taxon>Steroidobacter</taxon>
    </lineage>
</organism>
<keyword evidence="3" id="KW-0804">Transcription</keyword>
<evidence type="ECO:0000256" key="3">
    <source>
        <dbReference type="ARBA" id="ARBA00023163"/>
    </source>
</evidence>
<dbReference type="EMBL" id="JBHSDU010000010">
    <property type="protein sequence ID" value="MFC4311749.1"/>
    <property type="molecule type" value="Genomic_DNA"/>
</dbReference>
<name>A0ABV8SVV2_9GAMM</name>
<dbReference type="Proteomes" id="UP001595904">
    <property type="component" value="Unassembled WGS sequence"/>
</dbReference>
<dbReference type="Pfam" id="PF12802">
    <property type="entry name" value="MarR_2"/>
    <property type="match status" value="1"/>
</dbReference>
<dbReference type="PANTHER" id="PTHR35790">
    <property type="entry name" value="HTH-TYPE TRANSCRIPTIONAL REGULATOR PCHR"/>
    <property type="match status" value="1"/>
</dbReference>
<dbReference type="SUPFAM" id="SSF46785">
    <property type="entry name" value="Winged helix' DNA-binding domain"/>
    <property type="match status" value="1"/>
</dbReference>
<dbReference type="PROSITE" id="PS50995">
    <property type="entry name" value="HTH_MARR_2"/>
    <property type="match status" value="1"/>
</dbReference>
<protein>
    <submittedName>
        <fullName evidence="5">MarR family winged helix-turn-helix transcriptional regulator</fullName>
    </submittedName>
</protein>
<evidence type="ECO:0000256" key="1">
    <source>
        <dbReference type="ARBA" id="ARBA00023015"/>
    </source>
</evidence>
<evidence type="ECO:0000259" key="4">
    <source>
        <dbReference type="PROSITE" id="PS50995"/>
    </source>
</evidence>